<evidence type="ECO:0000256" key="1">
    <source>
        <dbReference type="SAM" id="Phobius"/>
    </source>
</evidence>
<gene>
    <name evidence="2" type="ORF">ACFPM7_26350</name>
</gene>
<keyword evidence="1" id="KW-0812">Transmembrane</keyword>
<protein>
    <submittedName>
        <fullName evidence="2">SH3 domain-containing protein</fullName>
    </submittedName>
</protein>
<dbReference type="RefSeq" id="WP_378250482.1">
    <property type="nucleotide sequence ID" value="NZ_JBHSKF010000017.1"/>
</dbReference>
<sequence length="102" mass="10500">MLVPKRALIIGGIAVVGVIYSMGVEKPGAVPASGAGACKVVVTADVLNVREKPDVASKVVGKFNQGAETVADKVVQDGFRKLAAGKWVSEEFVKPLPGHDCG</sequence>
<dbReference type="Gene3D" id="2.30.30.40">
    <property type="entry name" value="SH3 Domains"/>
    <property type="match status" value="1"/>
</dbReference>
<keyword evidence="1" id="KW-1133">Transmembrane helix</keyword>
<dbReference type="Proteomes" id="UP001596157">
    <property type="component" value="Unassembled WGS sequence"/>
</dbReference>
<accession>A0ABW0EV26</accession>
<evidence type="ECO:0000313" key="2">
    <source>
        <dbReference type="EMBL" id="MFC5290591.1"/>
    </source>
</evidence>
<evidence type="ECO:0000313" key="3">
    <source>
        <dbReference type="Proteomes" id="UP001596157"/>
    </source>
</evidence>
<dbReference type="EMBL" id="JBHSKF010000017">
    <property type="protein sequence ID" value="MFC5290591.1"/>
    <property type="molecule type" value="Genomic_DNA"/>
</dbReference>
<organism evidence="2 3">
    <name type="scientific">Actinokineospora guangxiensis</name>
    <dbReference type="NCBI Taxonomy" id="1490288"/>
    <lineage>
        <taxon>Bacteria</taxon>
        <taxon>Bacillati</taxon>
        <taxon>Actinomycetota</taxon>
        <taxon>Actinomycetes</taxon>
        <taxon>Pseudonocardiales</taxon>
        <taxon>Pseudonocardiaceae</taxon>
        <taxon>Actinokineospora</taxon>
    </lineage>
</organism>
<reference evidence="3" key="1">
    <citation type="journal article" date="2019" name="Int. J. Syst. Evol. Microbiol.">
        <title>The Global Catalogue of Microorganisms (GCM) 10K type strain sequencing project: providing services to taxonomists for standard genome sequencing and annotation.</title>
        <authorList>
            <consortium name="The Broad Institute Genomics Platform"/>
            <consortium name="The Broad Institute Genome Sequencing Center for Infectious Disease"/>
            <person name="Wu L."/>
            <person name="Ma J."/>
        </authorList>
    </citation>
    <scope>NUCLEOTIDE SEQUENCE [LARGE SCALE GENOMIC DNA]</scope>
    <source>
        <strain evidence="3">CCUG 59778</strain>
    </source>
</reference>
<keyword evidence="1" id="KW-0472">Membrane</keyword>
<proteinExistence type="predicted"/>
<keyword evidence="3" id="KW-1185">Reference proteome</keyword>
<feature type="transmembrane region" description="Helical" evidence="1">
    <location>
        <begin position="7"/>
        <end position="24"/>
    </location>
</feature>
<comment type="caution">
    <text evidence="2">The sequence shown here is derived from an EMBL/GenBank/DDBJ whole genome shotgun (WGS) entry which is preliminary data.</text>
</comment>
<name>A0ABW0EV26_9PSEU</name>